<organism evidence="4 5">
    <name type="scientific">Chromobacterium sphagni</name>
    <dbReference type="NCBI Taxonomy" id="1903179"/>
    <lineage>
        <taxon>Bacteria</taxon>
        <taxon>Pseudomonadati</taxon>
        <taxon>Pseudomonadota</taxon>
        <taxon>Betaproteobacteria</taxon>
        <taxon>Neisseriales</taxon>
        <taxon>Chromobacteriaceae</taxon>
        <taxon>Chromobacterium</taxon>
    </lineage>
</organism>
<proteinExistence type="inferred from homology"/>
<gene>
    <name evidence="4" type="ORF">BI344_20505</name>
</gene>
<dbReference type="Proteomes" id="UP000180280">
    <property type="component" value="Unassembled WGS sequence"/>
</dbReference>
<dbReference type="Pfam" id="PF06276">
    <property type="entry name" value="FhuF"/>
    <property type="match status" value="1"/>
</dbReference>
<comment type="similarity">
    <text evidence="1">Belongs to the IucA/IucC family.</text>
</comment>
<feature type="domain" description="Aerobactin siderophore biosynthesis IucA/IucC N-terminal" evidence="2">
    <location>
        <begin position="160"/>
        <end position="366"/>
    </location>
</feature>
<evidence type="ECO:0000256" key="1">
    <source>
        <dbReference type="ARBA" id="ARBA00007832"/>
    </source>
</evidence>
<name>A0ABX3C8S6_9NEIS</name>
<evidence type="ECO:0000313" key="4">
    <source>
        <dbReference type="EMBL" id="OHX17787.1"/>
    </source>
</evidence>
<dbReference type="EMBL" id="MKCT01000062">
    <property type="protein sequence ID" value="OHX17787.1"/>
    <property type="molecule type" value="Genomic_DNA"/>
</dbReference>
<evidence type="ECO:0000313" key="5">
    <source>
        <dbReference type="Proteomes" id="UP000180280"/>
    </source>
</evidence>
<dbReference type="InterPro" id="IPR007310">
    <property type="entry name" value="Aerobactin_biosyn_IucA/IucC_N"/>
</dbReference>
<keyword evidence="5" id="KW-1185">Reference proteome</keyword>
<protein>
    <recommendedName>
        <fullName evidence="6">Siderophore biosynthesis protein</fullName>
    </recommendedName>
</protein>
<evidence type="ECO:0000259" key="3">
    <source>
        <dbReference type="Pfam" id="PF06276"/>
    </source>
</evidence>
<evidence type="ECO:0008006" key="6">
    <source>
        <dbReference type="Google" id="ProtNLM"/>
    </source>
</evidence>
<dbReference type="Gene3D" id="1.10.510.40">
    <property type="match status" value="1"/>
</dbReference>
<reference evidence="4 5" key="1">
    <citation type="submission" date="2016-09" db="EMBL/GenBank/DDBJ databases">
        <title>Chromobacterium muskegensis sp. nov., an insecticidal bacterium isolated from Sphagnum bogs.</title>
        <authorList>
            <person name="Sparks M.E."/>
            <person name="Blackburn M.B."/>
            <person name="Gundersen-Rindal D.E."/>
            <person name="Mitchell A."/>
            <person name="Farrar R."/>
            <person name="Kuhar D."/>
        </authorList>
    </citation>
    <scope>NUCLEOTIDE SEQUENCE [LARGE SCALE GENOMIC DNA]</scope>
    <source>
        <strain evidence="4 5">14B-1</strain>
    </source>
</reference>
<dbReference type="Pfam" id="PF04183">
    <property type="entry name" value="IucA_IucC"/>
    <property type="match status" value="1"/>
</dbReference>
<sequence length="562" mass="61390">MAAISPGQGPTLAEVRRWCLAHGLARRELRAFCREAYLICLSRLLQCLWLERLCAEAVLEATLSGEWQLRLGRQPKLVARLGQSHPGRHFEIQELPWLDDSGPDRAVPSGGALLRALRGILAADLPEGELDALAADFRNSFANLVLNLALGSRLDAASAAIEPACHGHLYYPFPALRVGLALPDIVEASNLTARPLPLPLFDAGGCRFHAIDYADPASCAADWAGQRQPQGGGLLLPVHPWQLKLSPVLREMLEQGAISRSQTMLEMVPLASQRSCRVLASGYDVKLPINVTLTGEHRLLYRLNSQNAPFVSALIREAHRESGVPGLDFQWDAASICWDDPLVCSHLSAIIRQPCRSGSGETVVPALNLWAAAGSASGGLRLDGGGQALETFWRYCLAVMAGPLLLCADWGLAFEPHMQNVYLVLRDGVPVRAILRDLDNTIMLRERIEPLCRRHGIPLMADTWAHMPSPEVGRLRLVHAMFYGHLELVAHALARDAGLAPEVLEGCMQDAWSTIIAQAASAQGRRNLRAMRSQARTVKDCLGMRLRRAVTMSFQRAEPSGG</sequence>
<dbReference type="PANTHER" id="PTHR34384:SF5">
    <property type="entry name" value="L-2,3-DIAMINOPROPANOATE--CITRATE LIGASE"/>
    <property type="match status" value="1"/>
</dbReference>
<dbReference type="InterPro" id="IPR037455">
    <property type="entry name" value="LucA/IucC-like"/>
</dbReference>
<dbReference type="RefSeq" id="WP_071114434.1">
    <property type="nucleotide sequence ID" value="NZ_MKCT01000062.1"/>
</dbReference>
<feature type="domain" description="Aerobactin siderophore biosynthesis IucA/IucC-like C-terminal" evidence="3">
    <location>
        <begin position="391"/>
        <end position="549"/>
    </location>
</feature>
<comment type="caution">
    <text evidence="4">The sequence shown here is derived from an EMBL/GenBank/DDBJ whole genome shotgun (WGS) entry which is preliminary data.</text>
</comment>
<accession>A0ABX3C8S6</accession>
<dbReference type="InterPro" id="IPR022770">
    <property type="entry name" value="IucA/IucC-like_C"/>
</dbReference>
<dbReference type="PANTHER" id="PTHR34384">
    <property type="entry name" value="L-2,3-DIAMINOPROPANOATE--CITRATE LIGASE"/>
    <property type="match status" value="1"/>
</dbReference>
<evidence type="ECO:0000259" key="2">
    <source>
        <dbReference type="Pfam" id="PF04183"/>
    </source>
</evidence>